<protein>
    <submittedName>
        <fullName evidence="2">Uncharacterized protein</fullName>
    </submittedName>
</protein>
<evidence type="ECO:0000313" key="3">
    <source>
        <dbReference type="Proteomes" id="UP000054498"/>
    </source>
</evidence>
<dbReference type="AlphaFoldDB" id="A0A0D2MUS4"/>
<evidence type="ECO:0000313" key="2">
    <source>
        <dbReference type="EMBL" id="KIZ04262.1"/>
    </source>
</evidence>
<dbReference type="KEGG" id="mng:MNEG_3701"/>
<accession>A0A0D2MUS4</accession>
<evidence type="ECO:0000256" key="1">
    <source>
        <dbReference type="SAM" id="MobiDB-lite"/>
    </source>
</evidence>
<name>A0A0D2MUS4_9CHLO</name>
<dbReference type="GeneID" id="25736579"/>
<reference evidence="2 3" key="1">
    <citation type="journal article" date="2013" name="BMC Genomics">
        <title>Reconstruction of the lipid metabolism for the microalga Monoraphidium neglectum from its genome sequence reveals characteristics suitable for biofuel production.</title>
        <authorList>
            <person name="Bogen C."/>
            <person name="Al-Dilaimi A."/>
            <person name="Albersmeier A."/>
            <person name="Wichmann J."/>
            <person name="Grundmann M."/>
            <person name="Rupp O."/>
            <person name="Lauersen K.J."/>
            <person name="Blifernez-Klassen O."/>
            <person name="Kalinowski J."/>
            <person name="Goesmann A."/>
            <person name="Mussgnug J.H."/>
            <person name="Kruse O."/>
        </authorList>
    </citation>
    <scope>NUCLEOTIDE SEQUENCE [LARGE SCALE GENOMIC DNA]</scope>
    <source>
        <strain evidence="2 3">SAG 48.87</strain>
    </source>
</reference>
<sequence length="125" mass="13423">MIDVLFTAEAYGPPLEEITRLIRASEGDEEVRKATAEEKFGHLKPFVLLDSYKNEMKLQLTGSATNPYVHMGAMGKGESIKSCAAHVVHTGTWAYLDPRSSSLGQPHPSGTPPGGLNSAASSQRP</sequence>
<proteinExistence type="predicted"/>
<organism evidence="2 3">
    <name type="scientific">Monoraphidium neglectum</name>
    <dbReference type="NCBI Taxonomy" id="145388"/>
    <lineage>
        <taxon>Eukaryota</taxon>
        <taxon>Viridiplantae</taxon>
        <taxon>Chlorophyta</taxon>
        <taxon>core chlorophytes</taxon>
        <taxon>Chlorophyceae</taxon>
        <taxon>CS clade</taxon>
        <taxon>Sphaeropleales</taxon>
        <taxon>Selenastraceae</taxon>
        <taxon>Monoraphidium</taxon>
    </lineage>
</organism>
<feature type="region of interest" description="Disordered" evidence="1">
    <location>
        <begin position="97"/>
        <end position="125"/>
    </location>
</feature>
<dbReference type="EMBL" id="KK100697">
    <property type="protein sequence ID" value="KIZ04262.1"/>
    <property type="molecule type" value="Genomic_DNA"/>
</dbReference>
<dbReference type="RefSeq" id="XP_013903281.1">
    <property type="nucleotide sequence ID" value="XM_014047827.1"/>
</dbReference>
<dbReference type="Proteomes" id="UP000054498">
    <property type="component" value="Unassembled WGS sequence"/>
</dbReference>
<keyword evidence="3" id="KW-1185">Reference proteome</keyword>
<gene>
    <name evidence="2" type="ORF">MNEG_3701</name>
</gene>